<feature type="binding site" evidence="2">
    <location>
        <position position="39"/>
    </location>
    <ligand>
        <name>Fe cation</name>
        <dbReference type="ChEBI" id="CHEBI:24875"/>
        <label>2</label>
    </ligand>
</feature>
<keyword evidence="4" id="KW-1185">Reference proteome</keyword>
<protein>
    <submittedName>
        <fullName evidence="3">Phosphoesterase</fullName>
    </submittedName>
</protein>
<dbReference type="Pfam" id="PF13277">
    <property type="entry name" value="YmdB"/>
    <property type="match status" value="1"/>
</dbReference>
<accession>A0A286RCW4</accession>
<gene>
    <name evidence="3" type="ORF">THTE_1203</name>
</gene>
<name>A0A286RCW4_9BACT</name>
<sequence length="283" mass="31063">MRLMLIGDVVGKPGRRITCRALPLLLRIFRLDFIVVNAENAAGGSGLTPELFYELVEAGAHCITMGDHIYARRQLEPVLRSDSRIVRPANYPAEAPGREYTILSAVNGEPVAVISLLGRVFMRPVDCYLAAADRVLSRLSSSVKVILVDFHAEATSDKQTLARYLDGRVSAVLGTHTHVPTADEQILPGGTAFQCDVGMTGPHESIIGRRIDRVLHTTRTFEPTPFDVATDDVRLNGAIVEVDPTTGKAQAIWRVCLREDDLREPTLSQIASRVMLRPSQQLS</sequence>
<dbReference type="GO" id="GO:0046872">
    <property type="term" value="F:metal ion binding"/>
    <property type="evidence" value="ECO:0007669"/>
    <property type="project" value="UniProtKB-KW"/>
</dbReference>
<feature type="binding site" evidence="2">
    <location>
        <position position="8"/>
    </location>
    <ligand>
        <name>Fe cation</name>
        <dbReference type="ChEBI" id="CHEBI:24875"/>
        <label>1</label>
    </ligand>
</feature>
<feature type="binding site" evidence="2">
    <location>
        <position position="151"/>
    </location>
    <ligand>
        <name>Fe cation</name>
        <dbReference type="ChEBI" id="CHEBI:24875"/>
        <label>2</label>
    </ligand>
</feature>
<organism evidence="3 4">
    <name type="scientific">Thermogutta terrifontis</name>
    <dbReference type="NCBI Taxonomy" id="1331910"/>
    <lineage>
        <taxon>Bacteria</taxon>
        <taxon>Pseudomonadati</taxon>
        <taxon>Planctomycetota</taxon>
        <taxon>Planctomycetia</taxon>
        <taxon>Pirellulales</taxon>
        <taxon>Thermoguttaceae</taxon>
        <taxon>Thermogutta</taxon>
    </lineage>
</organism>
<dbReference type="AlphaFoldDB" id="A0A286RCW4"/>
<feature type="binding site" evidence="2">
    <location>
        <position position="178"/>
    </location>
    <ligand>
        <name>Fe cation</name>
        <dbReference type="ChEBI" id="CHEBI:24875"/>
        <label>1</label>
    </ligand>
</feature>
<feature type="binding site" evidence="2">
    <location>
        <position position="67"/>
    </location>
    <ligand>
        <name>Fe cation</name>
        <dbReference type="ChEBI" id="CHEBI:24875"/>
        <label>2</label>
    </ligand>
</feature>
<dbReference type="EMBL" id="CP018477">
    <property type="protein sequence ID" value="ASV73805.1"/>
    <property type="molecule type" value="Genomic_DNA"/>
</dbReference>
<dbReference type="InterPro" id="IPR029052">
    <property type="entry name" value="Metallo-depent_PP-like"/>
</dbReference>
<evidence type="ECO:0000256" key="2">
    <source>
        <dbReference type="PIRSR" id="PIRSR004789-51"/>
    </source>
</evidence>
<evidence type="ECO:0000313" key="4">
    <source>
        <dbReference type="Proteomes" id="UP000215086"/>
    </source>
</evidence>
<keyword evidence="2" id="KW-0479">Metal-binding</keyword>
<proteinExistence type="predicted"/>
<feature type="binding site" evidence="2">
    <location>
        <position position="40"/>
    </location>
    <ligand>
        <name>Fe cation</name>
        <dbReference type="ChEBI" id="CHEBI:24875"/>
        <label>1</label>
    </ligand>
</feature>
<dbReference type="Gene3D" id="3.60.21.10">
    <property type="match status" value="1"/>
</dbReference>
<dbReference type="KEGG" id="ttf:THTE_1203"/>
<dbReference type="InterPro" id="IPR005235">
    <property type="entry name" value="YmdB-like"/>
</dbReference>
<feature type="binding site" evidence="2">
    <location>
        <position position="39"/>
    </location>
    <ligand>
        <name>Fe cation</name>
        <dbReference type="ChEBI" id="CHEBI:24875"/>
        <label>1</label>
    </ligand>
</feature>
<dbReference type="PANTHER" id="PTHR36303:SF1">
    <property type="entry name" value="2',3'-CYCLIC-NUCLEOTIDE 2'-PHOSPHODIESTERASE"/>
    <property type="match status" value="1"/>
</dbReference>
<dbReference type="SUPFAM" id="SSF56300">
    <property type="entry name" value="Metallo-dependent phosphatases"/>
    <property type="match status" value="1"/>
</dbReference>
<evidence type="ECO:0000313" key="3">
    <source>
        <dbReference type="EMBL" id="ASV73805.1"/>
    </source>
</evidence>
<evidence type="ECO:0000256" key="1">
    <source>
        <dbReference type="PIRSR" id="PIRSR004789-50"/>
    </source>
</evidence>
<dbReference type="GO" id="GO:0004113">
    <property type="term" value="F:2',3'-cyclic-nucleotide 3'-phosphodiesterase activity"/>
    <property type="evidence" value="ECO:0007669"/>
    <property type="project" value="TreeGrafter"/>
</dbReference>
<dbReference type="CDD" id="cd07382">
    <property type="entry name" value="MPP_DR1281"/>
    <property type="match status" value="1"/>
</dbReference>
<dbReference type="PANTHER" id="PTHR36303">
    <property type="entry name" value="2',3'-CYCLIC-NUCLEOTIDE 2'-PHOSPHODIESTERASE"/>
    <property type="match status" value="1"/>
</dbReference>
<dbReference type="PIRSF" id="PIRSF004789">
    <property type="entry name" value="DR1281"/>
    <property type="match status" value="1"/>
</dbReference>
<reference evidence="3 4" key="1">
    <citation type="journal article" name="Front. Microbiol.">
        <title>Sugar Metabolism of the First Thermophilic Planctomycete Thermogutta terrifontis: Comparative Genomic and Transcriptomic Approaches.</title>
        <authorList>
            <person name="Elcheninov A.G."/>
            <person name="Menzel P."/>
            <person name="Gudbergsdottir S.R."/>
            <person name="Slesarev A.I."/>
            <person name="Kadnikov V.V."/>
            <person name="Krogh A."/>
            <person name="Bonch-Osmolovskaya E.A."/>
            <person name="Peng X."/>
            <person name="Kublanov I.V."/>
        </authorList>
    </citation>
    <scope>NUCLEOTIDE SEQUENCE [LARGE SCALE GENOMIC DNA]</scope>
    <source>
        <strain evidence="3 4">R1</strain>
    </source>
</reference>
<feature type="active site" description="Proton donor" evidence="1">
    <location>
        <position position="68"/>
    </location>
</feature>
<dbReference type="Proteomes" id="UP000215086">
    <property type="component" value="Chromosome"/>
</dbReference>
<feature type="binding site" evidence="2">
    <location>
        <position position="176"/>
    </location>
    <ligand>
        <name>Fe cation</name>
        <dbReference type="ChEBI" id="CHEBI:24875"/>
        <label>2</label>
    </ligand>
</feature>